<keyword evidence="4" id="KW-1185">Reference proteome</keyword>
<gene>
    <name evidence="3" type="ORF">JS756_28720</name>
</gene>
<comment type="caution">
    <text evidence="3">The sequence shown here is derived from an EMBL/GenBank/DDBJ whole genome shotgun (WGS) entry which is preliminary data.</text>
</comment>
<dbReference type="EMBL" id="JAFFZS010000032">
    <property type="protein sequence ID" value="MBN0048024.1"/>
    <property type="molecule type" value="Genomic_DNA"/>
</dbReference>
<sequence length="888" mass="94868">MSVDTSVEPTSPPQPAEPARASRPVLADTLLMRVNPLPGRRLGAPGLTVALRALAAAGTDAAKVADQACDELYEVAGRATGRDRHRALQLRRDIHNQRDPAPALMAGDWPPAVAAWLDARQRSLLARAALTAGHGELVAHERAVLAELCAAEPFQLSLALNSPQVLDAVRRYRSGFADPSARLRKSERGILQHLTRAMVRTSPLSRFTAVGFAHWSPQGRRLDAGDFDRRSARAFVSLDRALFGAVVTGAGERPWDAERAAAGLPAVVESNRTLRADDSQVRFVRRLTSGATLVSASLTRPLSVLLALTALGPIRTEALAAELTARLGLPPARTAGFLAQALAAGILQPGPALDEQLADPLPAARAVLRRQDPDALPVLDETERALRDLAAGGVSGRVAALTRLRRAEADLNARSLRPARLHVNEDLVLPPAQVTDEGYGAALADLADVTSFLSVFDRHHEVRALLCTAFADRYGPGTRVGLLDAADDLVTMVYRRETSLSAATAEDFGPPNGALAELLALRSEAVGHVLRAVDAAGGEPEAALDPAALAAFADRVPAFFRRRAASYALLVQPADGRLVLNDCYGGRNLLGSRFLGPDRELGGDTAERTATRVLRQFGSAGGTVLEDRGLHNANINHRIPLLPDTLAPEDWAGLHLDHDPATDTLSLTDRDGRTVVPVTCGMKWSELLPAPLRIAMWLADSGRVTLDPLAGVRVRRLRAGEPAGHTMVLPRLTAGQVVLERRRWYPGDDFPAEAGALGEAEHLIALTDWRAAHDVPEEVLAKTPLGGLPSREGDDGVRAYVQARRRDKPQYLDLGSALTARVLPRLLDRRSPGYLEEALPGVRPGRHAVEWAIEYDLPAGDAGGPPPEPSGGTPARPDATARPEGDAR</sequence>
<dbReference type="InterPro" id="IPR006827">
    <property type="entry name" value="Lant_deHydtase_N"/>
</dbReference>
<name>A0ABS2VY23_STRAS</name>
<reference evidence="3 4" key="1">
    <citation type="submission" date="2021-02" db="EMBL/GenBank/DDBJ databases">
        <title>Whole genome sequencing of Streptomyces actuosus VRA1.</title>
        <authorList>
            <person name="Sen G."/>
            <person name="Sen A."/>
        </authorList>
    </citation>
    <scope>NUCLEOTIDE SEQUENCE [LARGE SCALE GENOMIC DNA]</scope>
    <source>
        <strain evidence="3 4">VRA1</strain>
    </source>
</reference>
<evidence type="ECO:0000313" key="3">
    <source>
        <dbReference type="EMBL" id="MBN0048024.1"/>
    </source>
</evidence>
<feature type="compositionally biased region" description="Basic and acidic residues" evidence="1">
    <location>
        <begin position="879"/>
        <end position="888"/>
    </location>
</feature>
<feature type="domain" description="Lantibiotic dehydratase N-terminal" evidence="2">
    <location>
        <begin position="153"/>
        <end position="489"/>
    </location>
</feature>
<feature type="region of interest" description="Disordered" evidence="1">
    <location>
        <begin position="1"/>
        <end position="23"/>
    </location>
</feature>
<evidence type="ECO:0000256" key="1">
    <source>
        <dbReference type="SAM" id="MobiDB-lite"/>
    </source>
</evidence>
<organism evidence="3 4">
    <name type="scientific">Streptomyces actuosus</name>
    <dbReference type="NCBI Taxonomy" id="1885"/>
    <lineage>
        <taxon>Bacteria</taxon>
        <taxon>Bacillati</taxon>
        <taxon>Actinomycetota</taxon>
        <taxon>Actinomycetes</taxon>
        <taxon>Kitasatosporales</taxon>
        <taxon>Streptomycetaceae</taxon>
        <taxon>Streptomyces</taxon>
    </lineage>
</organism>
<proteinExistence type="predicted"/>
<dbReference type="Proteomes" id="UP000788262">
    <property type="component" value="Unassembled WGS sequence"/>
</dbReference>
<evidence type="ECO:0000313" key="4">
    <source>
        <dbReference type="Proteomes" id="UP000788262"/>
    </source>
</evidence>
<dbReference type="Pfam" id="PF04738">
    <property type="entry name" value="Lant_dehydr_N"/>
    <property type="match status" value="1"/>
</dbReference>
<evidence type="ECO:0000259" key="2">
    <source>
        <dbReference type="Pfam" id="PF04738"/>
    </source>
</evidence>
<feature type="region of interest" description="Disordered" evidence="1">
    <location>
        <begin position="856"/>
        <end position="888"/>
    </location>
</feature>
<accession>A0ABS2VY23</accession>
<protein>
    <submittedName>
        <fullName evidence="3">Lantibiotic dehydratase</fullName>
    </submittedName>
</protein>
<dbReference type="RefSeq" id="WP_205386151.1">
    <property type="nucleotide sequence ID" value="NZ_JAFFZS010000032.1"/>
</dbReference>